<sequence>MGHNSRSIRALFAIPAKEDSYTARKFEKGQIDKKSMVDTTDPLVVKEQFQVGFFSKCENVIQISWY</sequence>
<name>A0A6G1F4W6_9ORYZ</name>
<reference evidence="1 2" key="1">
    <citation type="submission" date="2019-11" db="EMBL/GenBank/DDBJ databases">
        <title>Whole genome sequence of Oryza granulata.</title>
        <authorList>
            <person name="Li W."/>
        </authorList>
    </citation>
    <scope>NUCLEOTIDE SEQUENCE [LARGE SCALE GENOMIC DNA]</scope>
    <source>
        <strain evidence="2">cv. Menghai</strain>
        <tissue evidence="1">Leaf</tissue>
    </source>
</reference>
<proteinExistence type="predicted"/>
<organism evidence="1 2">
    <name type="scientific">Oryza meyeriana var. granulata</name>
    <dbReference type="NCBI Taxonomy" id="110450"/>
    <lineage>
        <taxon>Eukaryota</taxon>
        <taxon>Viridiplantae</taxon>
        <taxon>Streptophyta</taxon>
        <taxon>Embryophyta</taxon>
        <taxon>Tracheophyta</taxon>
        <taxon>Spermatophyta</taxon>
        <taxon>Magnoliopsida</taxon>
        <taxon>Liliopsida</taxon>
        <taxon>Poales</taxon>
        <taxon>Poaceae</taxon>
        <taxon>BOP clade</taxon>
        <taxon>Oryzoideae</taxon>
        <taxon>Oryzeae</taxon>
        <taxon>Oryzinae</taxon>
        <taxon>Oryza</taxon>
        <taxon>Oryza meyeriana</taxon>
    </lineage>
</organism>
<evidence type="ECO:0000313" key="1">
    <source>
        <dbReference type="EMBL" id="KAF0931956.1"/>
    </source>
</evidence>
<comment type="caution">
    <text evidence="1">The sequence shown here is derived from an EMBL/GenBank/DDBJ whole genome shotgun (WGS) entry which is preliminary data.</text>
</comment>
<keyword evidence="2" id="KW-1185">Reference proteome</keyword>
<gene>
    <name evidence="1" type="ORF">E2562_007457</name>
</gene>
<dbReference type="Proteomes" id="UP000479710">
    <property type="component" value="Unassembled WGS sequence"/>
</dbReference>
<dbReference type="EMBL" id="SPHZ02000001">
    <property type="protein sequence ID" value="KAF0931956.1"/>
    <property type="molecule type" value="Genomic_DNA"/>
</dbReference>
<dbReference type="AlphaFoldDB" id="A0A6G1F4W6"/>
<accession>A0A6G1F4W6</accession>
<protein>
    <submittedName>
        <fullName evidence="1">Uncharacterized protein</fullName>
    </submittedName>
</protein>
<evidence type="ECO:0000313" key="2">
    <source>
        <dbReference type="Proteomes" id="UP000479710"/>
    </source>
</evidence>